<protein>
    <submittedName>
        <fullName evidence="2">Uncharacterized protein</fullName>
    </submittedName>
</protein>
<comment type="caution">
    <text evidence="2">The sequence shown here is derived from an EMBL/GenBank/DDBJ whole genome shotgun (WGS) entry which is preliminary data.</text>
</comment>
<keyword evidence="3" id="KW-1185">Reference proteome</keyword>
<feature type="compositionally biased region" description="Basic and acidic residues" evidence="1">
    <location>
        <begin position="349"/>
        <end position="359"/>
    </location>
</feature>
<accession>A0A4Z1L2H1</accession>
<dbReference type="Proteomes" id="UP000297280">
    <property type="component" value="Unassembled WGS sequence"/>
</dbReference>
<evidence type="ECO:0000313" key="3">
    <source>
        <dbReference type="Proteomes" id="UP000297280"/>
    </source>
</evidence>
<reference evidence="2 3" key="1">
    <citation type="submission" date="2017-12" db="EMBL/GenBank/DDBJ databases">
        <title>Comparative genomics of Botrytis spp.</title>
        <authorList>
            <person name="Valero-Jimenez C.A."/>
            <person name="Tapia P."/>
            <person name="Veloso J."/>
            <person name="Silva-Moreno E."/>
            <person name="Staats M."/>
            <person name="Valdes J.H."/>
            <person name="Van Kan J.A.L."/>
        </authorList>
    </citation>
    <scope>NUCLEOTIDE SEQUENCE [LARGE SCALE GENOMIC DNA]</scope>
    <source>
        <strain evidence="2 3">MUCL3349</strain>
    </source>
</reference>
<feature type="region of interest" description="Disordered" evidence="1">
    <location>
        <begin position="327"/>
        <end position="359"/>
    </location>
</feature>
<dbReference type="AlphaFoldDB" id="A0A4Z1L2H1"/>
<proteinExistence type="predicted"/>
<dbReference type="EMBL" id="PQXO01000047">
    <property type="protein sequence ID" value="TGO90906.1"/>
    <property type="molecule type" value="Genomic_DNA"/>
</dbReference>
<gene>
    <name evidence="2" type="ORF">BPOR_0047g00290</name>
</gene>
<dbReference type="STRING" id="87229.A0A4Z1L2H1"/>
<evidence type="ECO:0000313" key="2">
    <source>
        <dbReference type="EMBL" id="TGO90906.1"/>
    </source>
</evidence>
<feature type="compositionally biased region" description="Polar residues" evidence="1">
    <location>
        <begin position="334"/>
        <end position="347"/>
    </location>
</feature>
<sequence length="488" mass="56037">MSLSKAFADIIFNILEGNSSIDIENSEILCNAIKEFLGRRTTEECWKLIPDAHQATLLESLGLVKSRTNSATRRIHSTLRQEIAECVKLSDKYIMDHFESLNPEISKDLHRFVAAIRGFQFTIMMSDNYYPTPWSLDPNIFGDPTSRMSRFSRLHEGTKKLKAGSWAWRLALLCFNHEVEYNFSAMLLHEETDTRNFEGIIYEKIAESFNMSTKYFKRRRNTAVFYTKLLVQAGPGSILMIGENSNHLWQESITLDEIDKIVNFIKDQLPKCYHRIKSFDQTAAEMIVSGLCAYGWTLAELRQTQSSLLSELRKHIDLEKCEDNSLREMRHTDATSVVHRNNENAESTPEPRAKRRREDMISVVHQNNKRAEPEPEPMAKRQKGTVKKNMALLDHDFEPSSSIIQLSSPQNTRFWNEYGTNWEPEGPQEHITNAAAVPMIIQNQNNLSMFAMPSAAPAIDPWMYAIQLGLPNQPEPPAELFYMPNSNP</sequence>
<organism evidence="2 3">
    <name type="scientific">Botrytis porri</name>
    <dbReference type="NCBI Taxonomy" id="87229"/>
    <lineage>
        <taxon>Eukaryota</taxon>
        <taxon>Fungi</taxon>
        <taxon>Dikarya</taxon>
        <taxon>Ascomycota</taxon>
        <taxon>Pezizomycotina</taxon>
        <taxon>Leotiomycetes</taxon>
        <taxon>Helotiales</taxon>
        <taxon>Sclerotiniaceae</taxon>
        <taxon>Botrytis</taxon>
    </lineage>
</organism>
<evidence type="ECO:0000256" key="1">
    <source>
        <dbReference type="SAM" id="MobiDB-lite"/>
    </source>
</evidence>
<name>A0A4Z1L2H1_9HELO</name>